<feature type="domain" description="Fibronectin type-III" evidence="9">
    <location>
        <begin position="292"/>
        <end position="390"/>
    </location>
</feature>
<keyword evidence="2" id="KW-0812">Transmembrane</keyword>
<sequence>PAPTAPRNFKLTVESSTEIKASWIAPLKLNGVFKRYVVRYGLSKDGMNKKVYPTTTEYSLTQLDEFSTYYVQVHAETAVSGSASSVLSAKTKEDAPSSAPVINKQETKAEDAHTIRVKWNEIKKEDQNGFILGYEVSYKESGTEKVLSFNATNTNTIITRLKPFTSYCIQVRGFTSVGKSPLSPCSDVQTLDKGPSHPLNVKVQAVSSVSIIVTWEEPAHPNGYIRAYIILYGTSKDVQSYEQKVTRSTRKRIIDGLNKYTTYYVKVRGRTLKPGNSSEVFNVTTFEDSPGPPKEFRAQVVTGADVHLTWKEPDNSNGIVRFYYIKIYNTKTGSQVGNVRNQSADEESDMQHHRRLIRGLKYYTDYTFTIQAVTIKPGEMANATARTEEGVPSQPRDVTTKLDKGGISVRWKDPQDHNGIITKYSVYFEGKRAYNTSFQHNHEIVLDETSRSTEISVEKLKPGTKYSVYVKAKTAKGYGTASDPVELDAPSKRPPIPKLPQVVEADVTTTTITIFLSPSDDTNGEIIRHEIIVELLGTARARRETSALPEYIYGFKEAQTNGDRFYIAAMFERRTLPVEFVLGNGKTYGGYENVPLKPGTRYKMYVRGVTERNGVSIQGFI</sequence>
<feature type="domain" description="Fibronectin type-III" evidence="9">
    <location>
        <begin position="197"/>
        <end position="288"/>
    </location>
</feature>
<dbReference type="EMBL" id="CALNXJ010000021">
    <property type="protein sequence ID" value="CAH3126239.1"/>
    <property type="molecule type" value="Genomic_DNA"/>
</dbReference>
<protein>
    <recommendedName>
        <fullName evidence="9">Fibronectin type-III domain-containing protein</fullName>
    </recommendedName>
</protein>
<dbReference type="InterPro" id="IPR057598">
    <property type="entry name" value="Fn3_PTPRU"/>
</dbReference>
<dbReference type="SUPFAM" id="SSF49265">
    <property type="entry name" value="Fibronectin type III"/>
    <property type="match status" value="3"/>
</dbReference>
<evidence type="ECO:0000259" key="9">
    <source>
        <dbReference type="PROSITE" id="PS50853"/>
    </source>
</evidence>
<dbReference type="Gene3D" id="2.60.40.10">
    <property type="entry name" value="Immunoglobulins"/>
    <property type="match status" value="5"/>
</dbReference>
<dbReference type="GO" id="GO:0016020">
    <property type="term" value="C:membrane"/>
    <property type="evidence" value="ECO:0007669"/>
    <property type="project" value="UniProtKB-SubCell"/>
</dbReference>
<dbReference type="Pfam" id="PF00041">
    <property type="entry name" value="fn3"/>
    <property type="match status" value="5"/>
</dbReference>
<dbReference type="InterPro" id="IPR013783">
    <property type="entry name" value="Ig-like_fold"/>
</dbReference>
<reference evidence="10 11" key="1">
    <citation type="submission" date="2022-05" db="EMBL/GenBank/DDBJ databases">
        <authorList>
            <consortium name="Genoscope - CEA"/>
            <person name="William W."/>
        </authorList>
    </citation>
    <scope>NUCLEOTIDE SEQUENCE [LARGE SCALE GENOMIC DNA]</scope>
</reference>
<dbReference type="PRINTS" id="PR00014">
    <property type="entry name" value="FNTYPEIII"/>
</dbReference>
<dbReference type="InterPro" id="IPR003961">
    <property type="entry name" value="FN3_dom"/>
</dbReference>
<keyword evidence="11" id="KW-1185">Reference proteome</keyword>
<feature type="non-terminal residue" evidence="10">
    <location>
        <position position="1"/>
    </location>
</feature>
<dbReference type="Pfam" id="PF23144">
    <property type="entry name" value="Fn3_PTPRU"/>
    <property type="match status" value="1"/>
</dbReference>
<evidence type="ECO:0000256" key="2">
    <source>
        <dbReference type="ARBA" id="ARBA00022692"/>
    </source>
</evidence>
<keyword evidence="8" id="KW-0325">Glycoprotein</keyword>
<dbReference type="InterPro" id="IPR036116">
    <property type="entry name" value="FN3_sf"/>
</dbReference>
<evidence type="ECO:0000313" key="10">
    <source>
        <dbReference type="EMBL" id="CAH3126239.1"/>
    </source>
</evidence>
<evidence type="ECO:0000313" key="11">
    <source>
        <dbReference type="Proteomes" id="UP001159428"/>
    </source>
</evidence>
<feature type="domain" description="Fibronectin type-III" evidence="9">
    <location>
        <begin position="5"/>
        <end position="94"/>
    </location>
</feature>
<evidence type="ECO:0000256" key="6">
    <source>
        <dbReference type="ARBA" id="ARBA00023136"/>
    </source>
</evidence>
<keyword evidence="4" id="KW-0677">Repeat</keyword>
<feature type="domain" description="Fibronectin type-III" evidence="9">
    <location>
        <begin position="391"/>
        <end position="492"/>
    </location>
</feature>
<evidence type="ECO:0000256" key="1">
    <source>
        <dbReference type="ARBA" id="ARBA00004479"/>
    </source>
</evidence>
<evidence type="ECO:0000256" key="5">
    <source>
        <dbReference type="ARBA" id="ARBA00022989"/>
    </source>
</evidence>
<dbReference type="PANTHER" id="PTHR24051:SF9">
    <property type="entry name" value="FIBRONECTIN TYPE-III DOMAIN-CONTAINING PROTEIN"/>
    <property type="match status" value="1"/>
</dbReference>
<dbReference type="PANTHER" id="PTHR24051">
    <property type="entry name" value="SUSHI DOMAIN-CONTAINING PROTEIN 1"/>
    <property type="match status" value="1"/>
</dbReference>
<gene>
    <name evidence="10" type="ORF">PMEA_00011999</name>
</gene>
<evidence type="ECO:0000256" key="3">
    <source>
        <dbReference type="ARBA" id="ARBA00022729"/>
    </source>
</evidence>
<dbReference type="Proteomes" id="UP001159428">
    <property type="component" value="Unassembled WGS sequence"/>
</dbReference>
<dbReference type="CDD" id="cd00063">
    <property type="entry name" value="FN3"/>
    <property type="match status" value="5"/>
</dbReference>
<accession>A0AAU9WUG8</accession>
<dbReference type="SMART" id="SM00060">
    <property type="entry name" value="FN3"/>
    <property type="match status" value="6"/>
</dbReference>
<proteinExistence type="predicted"/>
<dbReference type="PROSITE" id="PS50853">
    <property type="entry name" value="FN3"/>
    <property type="match status" value="5"/>
</dbReference>
<evidence type="ECO:0000256" key="8">
    <source>
        <dbReference type="ARBA" id="ARBA00023180"/>
    </source>
</evidence>
<dbReference type="FunFam" id="2.60.40.10:FF:000028">
    <property type="entry name" value="Neuronal cell adhesion molecule"/>
    <property type="match status" value="1"/>
</dbReference>
<feature type="domain" description="Fibronectin type-III" evidence="9">
    <location>
        <begin position="100"/>
        <end position="193"/>
    </location>
</feature>
<comment type="subcellular location">
    <subcellularLocation>
        <location evidence="1">Membrane</location>
        <topology evidence="1">Single-pass type I membrane protein</topology>
    </subcellularLocation>
</comment>
<keyword evidence="7" id="KW-1015">Disulfide bond</keyword>
<evidence type="ECO:0000256" key="4">
    <source>
        <dbReference type="ARBA" id="ARBA00022737"/>
    </source>
</evidence>
<organism evidence="10 11">
    <name type="scientific">Pocillopora meandrina</name>
    <dbReference type="NCBI Taxonomy" id="46732"/>
    <lineage>
        <taxon>Eukaryota</taxon>
        <taxon>Metazoa</taxon>
        <taxon>Cnidaria</taxon>
        <taxon>Anthozoa</taxon>
        <taxon>Hexacorallia</taxon>
        <taxon>Scleractinia</taxon>
        <taxon>Astrocoeniina</taxon>
        <taxon>Pocilloporidae</taxon>
        <taxon>Pocillopora</taxon>
    </lineage>
</organism>
<comment type="caution">
    <text evidence="10">The sequence shown here is derived from an EMBL/GenBank/DDBJ whole genome shotgun (WGS) entry which is preliminary data.</text>
</comment>
<dbReference type="AlphaFoldDB" id="A0AAU9WUG8"/>
<name>A0AAU9WUG8_9CNID</name>
<evidence type="ECO:0000256" key="7">
    <source>
        <dbReference type="ARBA" id="ARBA00023157"/>
    </source>
</evidence>
<keyword evidence="6" id="KW-0472">Membrane</keyword>
<dbReference type="InterPro" id="IPR051622">
    <property type="entry name" value="R-tyr_protein_phosphatases"/>
</dbReference>
<keyword evidence="5" id="KW-1133">Transmembrane helix</keyword>
<keyword evidence="3" id="KW-0732">Signal</keyword>